<dbReference type="SUPFAM" id="SSF51126">
    <property type="entry name" value="Pectin lyase-like"/>
    <property type="match status" value="1"/>
</dbReference>
<evidence type="ECO:0000313" key="5">
    <source>
        <dbReference type="EMBL" id="TNJ59398.1"/>
    </source>
</evidence>
<dbReference type="InterPro" id="IPR003961">
    <property type="entry name" value="FN3_dom"/>
</dbReference>
<dbReference type="PANTHER" id="PTHR42970:SF1">
    <property type="entry name" value="PECTATE LYASE C-RELATED"/>
    <property type="match status" value="1"/>
</dbReference>
<evidence type="ECO:0000259" key="4">
    <source>
        <dbReference type="SMART" id="SM00060"/>
    </source>
</evidence>
<sequence>MILKWKRMLLALLLPACLLTVVSWGGPFIENAYANGAIPAFPGAEGYGMYATGGRGGDVYEVTNLNDSGPGSFRDAVSQGNRTIVFRVSGHIQLQSVLTISSSNLTIAGQTAPGDGIAVIGHGVQIRNADNVIMRYMRFRLGDINNVEWDTFYLGDSTNIIIDHCSFLWGVDEVFSAYPNESVTVQWSLIGEALNNSVHSKGSHGFGGIWGSSTSYHHNLIVHNSDRNPRFMTYLEPPYPADRLIDFRNNVVYDWGTNTSHSGQGLDFNMINNYYKWGNSTQTARKNMIFTGGENSTAFINGNYMEGSPEVTADNSLGIRNPGPGVTFSTTEVARSAAYPATSIATHTAEQAYGLVLANAGAIVPKRDSSEARVVAQVYNRTGRLIDSQREVGGYAPLNGAAAPADSDHDGMPDAWETANGLNPNDASDRNGDIDNDGYTNLEHYLNSIASNGSNSPEVSLLSPGLDSLHTAGGSMTIQAAASDSDGTIAKVEFYANEVKLGESAQAPYSFTWNQIPEGTYSLTARAVDDSGTAASSPAHPVYINNAGSGSPWSSTDIGPVGIQGHSDVTDSVYTVKSAGAIRGGSDAFRYLYRPLEGNGEVIARVDAVTHTNEQAKAGIMLRERLTPDSRMAMIGLDLNAQRFNPSFFSRAAATGGGIQSAVDESAVQLPYWLKLVRFGDKATAYVSADGANWTKQNETSFVTGAVYIGLVADPAQEATVRLKYNTSKFSNVSYSEIPPVPEGPSGLQASRTTGDVRLSWDAVQGADSYTVKRSMLRGGPYQTVGTSVYPFYTDASVQPGINYFYVVHAVNEYGESIDFSNETNGALLGTDPLTYLLAEDFETATAGSLVPPHIAATPNNATNHLIVSAVPPGSTGNASAQTVELYDASSGQTAGNAAFPPQSGRFVAQADFMLPIRVTPIRALKVMDGSRAYVEILVYNGIGCTATPCFSYRASDGSYYALPSNHAYAANTWYTLKAVVDVPNETATIYINGLSAGTIPFYFGSGWTSPSSLGVMGASTASTAQTSVYWDNIRAGIYGLQAPGSVTASSGSGTVQLSWSAVAGAGSYNVYRLDPSLNRYTRIAANVTGTAYSDEGLANGVTQTYAIAAVRTETGEGEYSEPAQAVPGN</sequence>
<dbReference type="CDD" id="cd00063">
    <property type="entry name" value="FN3"/>
    <property type="match status" value="1"/>
</dbReference>
<dbReference type="GO" id="GO:0046872">
    <property type="term" value="F:metal ion binding"/>
    <property type="evidence" value="ECO:0007669"/>
    <property type="project" value="UniProtKB-KW"/>
</dbReference>
<dbReference type="InterPro" id="IPR011050">
    <property type="entry name" value="Pectin_lyase_fold/virulence"/>
</dbReference>
<accession>A0A5C4SYR7</accession>
<evidence type="ECO:0000313" key="6">
    <source>
        <dbReference type="Proteomes" id="UP000307943"/>
    </source>
</evidence>
<dbReference type="InterPro" id="IPR052063">
    <property type="entry name" value="Polysaccharide_Lyase_1"/>
</dbReference>
<dbReference type="Proteomes" id="UP000307943">
    <property type="component" value="Unassembled WGS sequence"/>
</dbReference>
<keyword evidence="2" id="KW-0325">Glycoprotein</keyword>
<dbReference type="InterPro" id="IPR012334">
    <property type="entry name" value="Pectin_lyas_fold"/>
</dbReference>
<dbReference type="SMART" id="SM00060">
    <property type="entry name" value="FN3"/>
    <property type="match status" value="2"/>
</dbReference>
<dbReference type="Pfam" id="PF17957">
    <property type="entry name" value="Big_7"/>
    <property type="match status" value="1"/>
</dbReference>
<dbReference type="RefSeq" id="WP_139607358.1">
    <property type="nucleotide sequence ID" value="NZ_VDCQ01000093.1"/>
</dbReference>
<dbReference type="EMBL" id="VDCQ01000093">
    <property type="protein sequence ID" value="TNJ59398.1"/>
    <property type="molecule type" value="Genomic_DNA"/>
</dbReference>
<proteinExistence type="predicted"/>
<dbReference type="InterPro" id="IPR013320">
    <property type="entry name" value="ConA-like_dom_sf"/>
</dbReference>
<feature type="domain" description="Fibronectin type-III" evidence="4">
    <location>
        <begin position="1041"/>
        <end position="1118"/>
    </location>
</feature>
<dbReference type="OrthoDB" id="9804686at2"/>
<dbReference type="AlphaFoldDB" id="A0A5C4SYR7"/>
<evidence type="ECO:0000256" key="3">
    <source>
        <dbReference type="SAM" id="MobiDB-lite"/>
    </source>
</evidence>
<keyword evidence="1" id="KW-0479">Metal-binding</keyword>
<name>A0A5C4SYR7_9BACL</name>
<dbReference type="Gene3D" id="2.60.120.200">
    <property type="match status" value="1"/>
</dbReference>
<keyword evidence="6" id="KW-1185">Reference proteome</keyword>
<organism evidence="5 6">
    <name type="scientific">Paenibacillus hemerocallicola</name>
    <dbReference type="NCBI Taxonomy" id="1172614"/>
    <lineage>
        <taxon>Bacteria</taxon>
        <taxon>Bacillati</taxon>
        <taxon>Bacillota</taxon>
        <taxon>Bacilli</taxon>
        <taxon>Bacillales</taxon>
        <taxon>Paenibacillaceae</taxon>
        <taxon>Paenibacillus</taxon>
    </lineage>
</organism>
<dbReference type="SUPFAM" id="SSF49899">
    <property type="entry name" value="Concanavalin A-like lectins/glucanases"/>
    <property type="match status" value="1"/>
</dbReference>
<dbReference type="PANTHER" id="PTHR42970">
    <property type="entry name" value="PECTATE LYASE C-RELATED"/>
    <property type="match status" value="1"/>
</dbReference>
<dbReference type="InterPro" id="IPR036116">
    <property type="entry name" value="FN3_sf"/>
</dbReference>
<protein>
    <recommendedName>
        <fullName evidence="4">Fibronectin type-III domain-containing protein</fullName>
    </recommendedName>
</protein>
<dbReference type="Gene3D" id="2.60.40.10">
    <property type="entry name" value="Immunoglobulins"/>
    <property type="match status" value="3"/>
</dbReference>
<dbReference type="SUPFAM" id="SSF49265">
    <property type="entry name" value="Fibronectin type III"/>
    <property type="match status" value="2"/>
</dbReference>
<comment type="caution">
    <text evidence="5">The sequence shown here is derived from an EMBL/GenBank/DDBJ whole genome shotgun (WGS) entry which is preliminary data.</text>
</comment>
<reference evidence="5 6" key="1">
    <citation type="submission" date="2019-05" db="EMBL/GenBank/DDBJ databases">
        <title>We sequenced the genome of Paenibacillus hemerocallicola KCTC 33185 for further insight into its adaptation and study the phylogeny of Paenibacillus.</title>
        <authorList>
            <person name="Narsing Rao M.P."/>
        </authorList>
    </citation>
    <scope>NUCLEOTIDE SEQUENCE [LARGE SCALE GENOMIC DNA]</scope>
    <source>
        <strain evidence="5 6">KCTC 33185</strain>
    </source>
</reference>
<evidence type="ECO:0000256" key="2">
    <source>
        <dbReference type="ARBA" id="ARBA00023180"/>
    </source>
</evidence>
<evidence type="ECO:0000256" key="1">
    <source>
        <dbReference type="ARBA" id="ARBA00022723"/>
    </source>
</evidence>
<gene>
    <name evidence="5" type="ORF">FE784_37265</name>
</gene>
<dbReference type="Gene3D" id="2.160.20.10">
    <property type="entry name" value="Single-stranded right-handed beta-helix, Pectin lyase-like"/>
    <property type="match status" value="1"/>
</dbReference>
<feature type="domain" description="Fibronectin type-III" evidence="4">
    <location>
        <begin position="742"/>
        <end position="817"/>
    </location>
</feature>
<feature type="region of interest" description="Disordered" evidence="3">
    <location>
        <begin position="417"/>
        <end position="436"/>
    </location>
</feature>
<dbReference type="InterPro" id="IPR013783">
    <property type="entry name" value="Ig-like_fold"/>
</dbReference>